<name>A0AA37F9K4_9ARCH</name>
<dbReference type="Proteomes" id="UP000632195">
    <property type="component" value="Unassembled WGS sequence"/>
</dbReference>
<dbReference type="EMBL" id="BMNY01000001">
    <property type="protein sequence ID" value="GGM74145.1"/>
    <property type="molecule type" value="Genomic_DNA"/>
</dbReference>
<sequence>MSGERFNYYLKMILNARLEEYSMIYEQIGNDTELTESEETELERLIGRYMSVYNRFGVRVVNIHTGREEEPPATVIDDFGGTSKFVEKEVKYGIEWKVYAPTNGYSSPVNRWYYNERISKILNDLLHDVVPGRNPSYFDIPPWIMGTPHAPDVTYVPLHEIISTAIAKGVVPDWEFLVKRGLPREFVEVLRAENLGPMP</sequence>
<dbReference type="AlphaFoldDB" id="A0AA37F9K4"/>
<keyword evidence="2" id="KW-1185">Reference proteome</keyword>
<reference evidence="1" key="1">
    <citation type="journal article" date="2014" name="Int. J. Syst. Evol. Microbiol.">
        <title>Complete genome sequence of Corynebacterium casei LMG S-19264T (=DSM 44701T), isolated from a smear-ripened cheese.</title>
        <authorList>
            <consortium name="US DOE Joint Genome Institute (JGI-PGF)"/>
            <person name="Walter F."/>
            <person name="Albersmeier A."/>
            <person name="Kalinowski J."/>
            <person name="Ruckert C."/>
        </authorList>
    </citation>
    <scope>NUCLEOTIDE SEQUENCE</scope>
    <source>
        <strain evidence="1">JCM 13583</strain>
    </source>
</reference>
<comment type="caution">
    <text evidence="1">The sequence shown here is derived from an EMBL/GenBank/DDBJ whole genome shotgun (WGS) entry which is preliminary data.</text>
</comment>
<proteinExistence type="predicted"/>
<evidence type="ECO:0000313" key="2">
    <source>
        <dbReference type="Proteomes" id="UP000632195"/>
    </source>
</evidence>
<protein>
    <submittedName>
        <fullName evidence="1">Uncharacterized protein</fullName>
    </submittedName>
</protein>
<reference evidence="1" key="2">
    <citation type="submission" date="2022-09" db="EMBL/GenBank/DDBJ databases">
        <authorList>
            <person name="Sun Q."/>
            <person name="Ohkuma M."/>
        </authorList>
    </citation>
    <scope>NUCLEOTIDE SEQUENCE</scope>
    <source>
        <strain evidence="1">JCM 13583</strain>
    </source>
</reference>
<evidence type="ECO:0000313" key="1">
    <source>
        <dbReference type="EMBL" id="GGM74145.1"/>
    </source>
</evidence>
<accession>A0AA37F9K4</accession>
<gene>
    <name evidence="1" type="ORF">GCM10007108_10160</name>
</gene>
<organism evidence="1 2">
    <name type="scientific">Thermogymnomonas acidicola</name>
    <dbReference type="NCBI Taxonomy" id="399579"/>
    <lineage>
        <taxon>Archaea</taxon>
        <taxon>Methanobacteriati</taxon>
        <taxon>Thermoplasmatota</taxon>
        <taxon>Thermoplasmata</taxon>
        <taxon>Thermoplasmatales</taxon>
        <taxon>Thermogymnomonas</taxon>
    </lineage>
</organism>